<sequence length="587" mass="62019">MTRTFTRATASLSVAAVAVLGLGSSMAFAATPEGAATPESTVVTTKDVTANVGAMDKDAAVSLTIHKFTPGSKKAEANGKELADTTEALGSEAKPVEGVQFDAYTVEYDGAALDLTTNAGWKLATEFKKLYDGDKSATTWEFEGKNFTLSAAAAATGKTAADGSLKMTTLSKSLYVVKETVPAGNAGVKVGGEELKASEALNPAQDGFVVALPLTDPTTKNAWMYDVHVYPKNSKAGIKKEIVDTTAPGSGNAAAKSEVTYKVTTDIPNVEKLAEYQVIDGLNEKLTYTGEGKDVLKVVDGETFAAGTDYNIVSTKSTLDQKTYVTVTFTDAGLRKLEANKGKKVEWTLNAHVEDTTAAQEIPNDAHLVQTPGDTPSNSWNPETSPNKPGDDPKKPNIPGIPSNEVKTYYGKAKIVKVDKTNTETKLAGAVFKLYQCNAEGKFVKPDGSLADTDAEAEVSVDGVSEWTSAEKTGLVEIDGLLVNDFRNNSENDAAGTPWKTNWFYCLKETKAPAGYELLPNPVRFQVLKTNANFTSEFNVENVPTNAGFKLPVTGGAGITALVAAGTLLLAGSGAYVLAANRKRKQA</sequence>
<feature type="domain" description="Gram-positive cocci surface proteins LPxTG" evidence="8">
    <location>
        <begin position="544"/>
        <end position="586"/>
    </location>
</feature>
<keyword evidence="6" id="KW-0472">Membrane</keyword>
<protein>
    <recommendedName>
        <fullName evidence="12">Gram-positive cocci surface proteins LPxTG domain-containing protein</fullName>
    </recommendedName>
</protein>
<evidence type="ECO:0000256" key="1">
    <source>
        <dbReference type="ARBA" id="ARBA00022512"/>
    </source>
</evidence>
<dbReference type="Proteomes" id="UP000176288">
    <property type="component" value="Chromosome"/>
</dbReference>
<evidence type="ECO:0000313" key="10">
    <source>
        <dbReference type="EMBL" id="AOZ73370.1"/>
    </source>
</evidence>
<evidence type="ECO:0000256" key="3">
    <source>
        <dbReference type="ARBA" id="ARBA00022729"/>
    </source>
</evidence>
<keyword evidence="11" id="KW-1185">Reference proteome</keyword>
<reference evidence="10 11" key="1">
    <citation type="submission" date="2016-10" db="EMBL/GenBank/DDBJ databases">
        <title>Actinomyces aegypiusis sp. nov., isolated from the Aegypius monachus in Qinghai Tibet Plateau China.</title>
        <authorList>
            <person name="Wang Y."/>
        </authorList>
    </citation>
    <scope>NUCLEOTIDE SEQUENCE [LARGE SCALE GENOMIC DNA]</scope>
    <source>
        <strain evidence="10 11">VUL4_3</strain>
    </source>
</reference>
<dbReference type="OrthoDB" id="3199332at2"/>
<dbReference type="GO" id="GO:0005975">
    <property type="term" value="P:carbohydrate metabolic process"/>
    <property type="evidence" value="ECO:0007669"/>
    <property type="project" value="UniProtKB-ARBA"/>
</dbReference>
<evidence type="ECO:0000256" key="2">
    <source>
        <dbReference type="ARBA" id="ARBA00022525"/>
    </source>
</evidence>
<keyword evidence="1" id="KW-0134">Cell wall</keyword>
<accession>A0A1D9MMJ7</accession>
<name>A0A1D9MMJ7_9ACTO</name>
<dbReference type="NCBIfam" id="TIGR01167">
    <property type="entry name" value="LPXTG_anchor"/>
    <property type="match status" value="1"/>
</dbReference>
<evidence type="ECO:0000256" key="4">
    <source>
        <dbReference type="ARBA" id="ARBA00023088"/>
    </source>
</evidence>
<dbReference type="InterPro" id="IPR032364">
    <property type="entry name" value="GramPos_pilinD1_N"/>
</dbReference>
<keyword evidence="2" id="KW-0964">Secreted</keyword>
<keyword evidence="6" id="KW-1133">Transmembrane helix</keyword>
<feature type="signal peptide" evidence="7">
    <location>
        <begin position="1"/>
        <end position="29"/>
    </location>
</feature>
<dbReference type="InterPro" id="IPR013783">
    <property type="entry name" value="Ig-like_fold"/>
</dbReference>
<feature type="transmembrane region" description="Helical" evidence="6">
    <location>
        <begin position="559"/>
        <end position="579"/>
    </location>
</feature>
<evidence type="ECO:0000256" key="5">
    <source>
        <dbReference type="SAM" id="MobiDB-lite"/>
    </source>
</evidence>
<evidence type="ECO:0000256" key="7">
    <source>
        <dbReference type="SAM" id="SignalP"/>
    </source>
</evidence>
<evidence type="ECO:0000259" key="9">
    <source>
        <dbReference type="Pfam" id="PF16555"/>
    </source>
</evidence>
<dbReference type="KEGG" id="avu:BK816_08875"/>
<evidence type="ECO:0000259" key="8">
    <source>
        <dbReference type="Pfam" id="PF00746"/>
    </source>
</evidence>
<gene>
    <name evidence="10" type="ORF">BK816_08875</name>
</gene>
<dbReference type="Pfam" id="PF16555">
    <property type="entry name" value="GramPos_pilinD1"/>
    <property type="match status" value="1"/>
</dbReference>
<proteinExistence type="predicted"/>
<feature type="compositionally biased region" description="Polar residues" evidence="5">
    <location>
        <begin position="372"/>
        <end position="385"/>
    </location>
</feature>
<dbReference type="Gene3D" id="2.60.40.740">
    <property type="match status" value="1"/>
</dbReference>
<dbReference type="NCBIfam" id="NF033902">
    <property type="entry name" value="iso_D2_wall_anc"/>
    <property type="match status" value="1"/>
</dbReference>
<evidence type="ECO:0008006" key="12">
    <source>
        <dbReference type="Google" id="ProtNLM"/>
    </source>
</evidence>
<feature type="region of interest" description="Disordered" evidence="5">
    <location>
        <begin position="356"/>
        <end position="403"/>
    </location>
</feature>
<dbReference type="EMBL" id="CP017812">
    <property type="protein sequence ID" value="AOZ73370.1"/>
    <property type="molecule type" value="Genomic_DNA"/>
</dbReference>
<evidence type="ECO:0000313" key="11">
    <source>
        <dbReference type="Proteomes" id="UP000176288"/>
    </source>
</evidence>
<dbReference type="RefSeq" id="WP_071164833.1">
    <property type="nucleotide sequence ID" value="NZ_CP017812.1"/>
</dbReference>
<dbReference type="STRING" id="1912795.BK816_08875"/>
<keyword evidence="3 7" id="KW-0732">Signal</keyword>
<feature type="domain" description="Gram-positive pilin subunit D1 N-terminal" evidence="9">
    <location>
        <begin position="60"/>
        <end position="234"/>
    </location>
</feature>
<dbReference type="InterPro" id="IPR048052">
    <property type="entry name" value="FM1-like"/>
</dbReference>
<evidence type="ECO:0000256" key="6">
    <source>
        <dbReference type="SAM" id="Phobius"/>
    </source>
</evidence>
<dbReference type="Gene3D" id="2.60.40.10">
    <property type="entry name" value="Immunoglobulins"/>
    <property type="match status" value="2"/>
</dbReference>
<dbReference type="Pfam" id="PF00746">
    <property type="entry name" value="Gram_pos_anchor"/>
    <property type="match status" value="1"/>
</dbReference>
<organism evidence="10 11">
    <name type="scientific">Boudabousia tangfeifanii</name>
    <dbReference type="NCBI Taxonomy" id="1912795"/>
    <lineage>
        <taxon>Bacteria</taxon>
        <taxon>Bacillati</taxon>
        <taxon>Actinomycetota</taxon>
        <taxon>Actinomycetes</taxon>
        <taxon>Actinomycetales</taxon>
        <taxon>Actinomycetaceae</taxon>
        <taxon>Boudabousia</taxon>
    </lineage>
</organism>
<feature type="chain" id="PRO_5009443779" description="Gram-positive cocci surface proteins LPxTG domain-containing protein" evidence="7">
    <location>
        <begin position="30"/>
        <end position="587"/>
    </location>
</feature>
<dbReference type="InterPro" id="IPR019931">
    <property type="entry name" value="LPXTG_anchor"/>
</dbReference>
<keyword evidence="6" id="KW-0812">Transmembrane</keyword>
<dbReference type="AlphaFoldDB" id="A0A1D9MMJ7"/>
<keyword evidence="4" id="KW-0572">Peptidoglycan-anchor</keyword>